<gene>
    <name evidence="4" type="ORF">HLB35_06135</name>
</gene>
<dbReference type="Pfam" id="PF00578">
    <property type="entry name" value="AhpC-TSA"/>
    <property type="match status" value="1"/>
</dbReference>
<dbReference type="AlphaFoldDB" id="A0A7Y3XAL8"/>
<evidence type="ECO:0000313" key="5">
    <source>
        <dbReference type="Proteomes" id="UP000588806"/>
    </source>
</evidence>
<dbReference type="CDD" id="cd02966">
    <property type="entry name" value="TlpA_like_family"/>
    <property type="match status" value="1"/>
</dbReference>
<dbReference type="InterPro" id="IPR017937">
    <property type="entry name" value="Thioredoxin_CS"/>
</dbReference>
<dbReference type="InterPro" id="IPR036249">
    <property type="entry name" value="Thioredoxin-like_sf"/>
</dbReference>
<dbReference type="PANTHER" id="PTHR42852:SF13">
    <property type="entry name" value="PROTEIN DIPZ"/>
    <property type="match status" value="1"/>
</dbReference>
<dbReference type="Proteomes" id="UP000588806">
    <property type="component" value="Unassembled WGS sequence"/>
</dbReference>
<evidence type="ECO:0000259" key="3">
    <source>
        <dbReference type="PROSITE" id="PS51352"/>
    </source>
</evidence>
<dbReference type="PROSITE" id="PS51352">
    <property type="entry name" value="THIOREDOXIN_2"/>
    <property type="match status" value="1"/>
</dbReference>
<feature type="signal peptide" evidence="2">
    <location>
        <begin position="1"/>
        <end position="32"/>
    </location>
</feature>
<feature type="domain" description="Thioredoxin" evidence="3">
    <location>
        <begin position="56"/>
        <end position="199"/>
    </location>
</feature>
<keyword evidence="2" id="KW-0732">Signal</keyword>
<sequence length="207" mass="22732">MPFNAQYLTKAASLLLGMLLLAQWTTGPLARAAESIASEGIPLHLLQGEMRALKPTEPPRLAPKQTPFKTADGRELTLESLDGHWRLVNLWATWCAPCREEMPALDRLAKAYADRPFEVITIASGQHDATEIARFMDETGIRRLPSYHSPDSAIAQDLAVLGLPTTVLIDPTGREVARLTGSADWFSEEAQAVIDYLLTLNHSVSDS</sequence>
<evidence type="ECO:0000313" key="4">
    <source>
        <dbReference type="EMBL" id="NOG31453.1"/>
    </source>
</evidence>
<dbReference type="InterPro" id="IPR000866">
    <property type="entry name" value="AhpC/TSA"/>
</dbReference>
<protein>
    <submittedName>
        <fullName evidence="4">TlpA family protein disulfide reductase</fullName>
    </submittedName>
</protein>
<keyword evidence="1" id="KW-0676">Redox-active center</keyword>
<dbReference type="GO" id="GO:0015036">
    <property type="term" value="F:disulfide oxidoreductase activity"/>
    <property type="evidence" value="ECO:0007669"/>
    <property type="project" value="UniProtKB-ARBA"/>
</dbReference>
<dbReference type="EMBL" id="JABFHI010000002">
    <property type="protein sequence ID" value="NOG31453.1"/>
    <property type="molecule type" value="Genomic_DNA"/>
</dbReference>
<dbReference type="SUPFAM" id="SSF52833">
    <property type="entry name" value="Thioredoxin-like"/>
    <property type="match status" value="1"/>
</dbReference>
<reference evidence="4 5" key="1">
    <citation type="submission" date="2020-05" db="EMBL/GenBank/DDBJ databases">
        <authorList>
            <person name="Ruan W."/>
            <person name="Jeon C.O."/>
            <person name="Chun B.H."/>
        </authorList>
    </citation>
    <scope>NUCLEOTIDE SEQUENCE [LARGE SCALE GENOMIC DNA]</scope>
    <source>
        <strain evidence="4 5">TBZ9</strain>
    </source>
</reference>
<accession>A0A7Y3XAL8</accession>
<dbReference type="PROSITE" id="PS00194">
    <property type="entry name" value="THIOREDOXIN_1"/>
    <property type="match status" value="1"/>
</dbReference>
<comment type="caution">
    <text evidence="4">The sequence shown here is derived from an EMBL/GenBank/DDBJ whole genome shotgun (WGS) entry which is preliminary data.</text>
</comment>
<dbReference type="InterPro" id="IPR013766">
    <property type="entry name" value="Thioredoxin_domain"/>
</dbReference>
<dbReference type="InterPro" id="IPR050553">
    <property type="entry name" value="Thioredoxin_ResA/DsbE_sf"/>
</dbReference>
<name>A0A7Y3XAL8_9GAMM</name>
<evidence type="ECO:0000256" key="1">
    <source>
        <dbReference type="ARBA" id="ARBA00023284"/>
    </source>
</evidence>
<proteinExistence type="predicted"/>
<keyword evidence="5" id="KW-1185">Reference proteome</keyword>
<dbReference type="Gene3D" id="3.40.30.10">
    <property type="entry name" value="Glutaredoxin"/>
    <property type="match status" value="1"/>
</dbReference>
<dbReference type="GO" id="GO:0016209">
    <property type="term" value="F:antioxidant activity"/>
    <property type="evidence" value="ECO:0007669"/>
    <property type="project" value="InterPro"/>
</dbReference>
<evidence type="ECO:0000256" key="2">
    <source>
        <dbReference type="SAM" id="SignalP"/>
    </source>
</evidence>
<dbReference type="RefSeq" id="WP_171701904.1">
    <property type="nucleotide sequence ID" value="NZ_JABFHI010000002.1"/>
</dbReference>
<dbReference type="PANTHER" id="PTHR42852">
    <property type="entry name" value="THIOL:DISULFIDE INTERCHANGE PROTEIN DSBE"/>
    <property type="match status" value="1"/>
</dbReference>
<reference evidence="4 5" key="2">
    <citation type="submission" date="2020-06" db="EMBL/GenBank/DDBJ databases">
        <title>Halomonas songnenensis sp. nov., a moderately halophilic bacterium isolated from saline and alkaline soils.</title>
        <authorList>
            <person name="Jiang J."/>
            <person name="Pan Y."/>
        </authorList>
    </citation>
    <scope>NUCLEOTIDE SEQUENCE [LARGE SCALE GENOMIC DNA]</scope>
    <source>
        <strain evidence="4 5">TBZ9</strain>
    </source>
</reference>
<feature type="chain" id="PRO_5031520534" evidence="2">
    <location>
        <begin position="33"/>
        <end position="207"/>
    </location>
</feature>
<organism evidence="4 5">
    <name type="scientific">Vreelandella azerica</name>
    <dbReference type="NCBI Taxonomy" id="2732867"/>
    <lineage>
        <taxon>Bacteria</taxon>
        <taxon>Pseudomonadati</taxon>
        <taxon>Pseudomonadota</taxon>
        <taxon>Gammaproteobacteria</taxon>
        <taxon>Oceanospirillales</taxon>
        <taxon>Halomonadaceae</taxon>
        <taxon>Vreelandella</taxon>
    </lineage>
</organism>